<keyword evidence="3 6" id="KW-0812">Transmembrane</keyword>
<accession>A0A563DT73</accession>
<proteinExistence type="predicted"/>
<evidence type="ECO:0000313" key="7">
    <source>
        <dbReference type="EMBL" id="TWP33448.1"/>
    </source>
</evidence>
<gene>
    <name evidence="7" type="ORF">FGL98_21435</name>
</gene>
<name>A0A563DT73_9MICO</name>
<feature type="transmembrane region" description="Helical" evidence="6">
    <location>
        <begin position="192"/>
        <end position="210"/>
    </location>
</feature>
<keyword evidence="5 6" id="KW-0472">Membrane</keyword>
<feature type="transmembrane region" description="Helical" evidence="6">
    <location>
        <begin position="245"/>
        <end position="265"/>
    </location>
</feature>
<evidence type="ECO:0000256" key="3">
    <source>
        <dbReference type="ARBA" id="ARBA00022692"/>
    </source>
</evidence>
<dbReference type="Proteomes" id="UP000320244">
    <property type="component" value="Unassembled WGS sequence"/>
</dbReference>
<keyword evidence="4 6" id="KW-1133">Transmembrane helix</keyword>
<dbReference type="GO" id="GO:0022857">
    <property type="term" value="F:transmembrane transporter activity"/>
    <property type="evidence" value="ECO:0007669"/>
    <property type="project" value="InterPro"/>
</dbReference>
<keyword evidence="8" id="KW-1185">Reference proteome</keyword>
<protein>
    <submittedName>
        <fullName evidence="7">ABC transporter permease</fullName>
    </submittedName>
</protein>
<dbReference type="CDD" id="cd06580">
    <property type="entry name" value="TM_PBP1_transp_TpRbsC_like"/>
    <property type="match status" value="1"/>
</dbReference>
<feature type="transmembrane region" description="Helical" evidence="6">
    <location>
        <begin position="138"/>
        <end position="156"/>
    </location>
</feature>
<evidence type="ECO:0000256" key="5">
    <source>
        <dbReference type="ARBA" id="ARBA00023136"/>
    </source>
</evidence>
<comment type="caution">
    <text evidence="7">The sequence shown here is derived from an EMBL/GenBank/DDBJ whole genome shotgun (WGS) entry which is preliminary data.</text>
</comment>
<evidence type="ECO:0000256" key="2">
    <source>
        <dbReference type="ARBA" id="ARBA00022475"/>
    </source>
</evidence>
<feature type="transmembrane region" description="Helical" evidence="6">
    <location>
        <begin position="109"/>
        <end position="131"/>
    </location>
</feature>
<comment type="subcellular location">
    <subcellularLocation>
        <location evidence="1">Cell membrane</location>
        <topology evidence="1">Multi-pass membrane protein</topology>
    </subcellularLocation>
</comment>
<evidence type="ECO:0000256" key="4">
    <source>
        <dbReference type="ARBA" id="ARBA00022989"/>
    </source>
</evidence>
<dbReference type="OrthoDB" id="45037at2"/>
<reference evidence="7 8" key="1">
    <citation type="submission" date="2019-05" db="EMBL/GenBank/DDBJ databases">
        <authorList>
            <person name="Lee S.D."/>
        </authorList>
    </citation>
    <scope>NUCLEOTIDE SEQUENCE [LARGE SCALE GENOMIC DNA]</scope>
    <source>
        <strain evidence="7 8">C5-26</strain>
    </source>
</reference>
<evidence type="ECO:0000256" key="6">
    <source>
        <dbReference type="SAM" id="Phobius"/>
    </source>
</evidence>
<organism evidence="7 8">
    <name type="scientific">Leekyejoonella antrihumi</name>
    <dbReference type="NCBI Taxonomy" id="1660198"/>
    <lineage>
        <taxon>Bacteria</taxon>
        <taxon>Bacillati</taxon>
        <taxon>Actinomycetota</taxon>
        <taxon>Actinomycetes</taxon>
        <taxon>Micrococcales</taxon>
        <taxon>Dermacoccaceae</taxon>
        <taxon>Leekyejoonella</taxon>
    </lineage>
</organism>
<dbReference type="EMBL" id="VCQV01000042">
    <property type="protein sequence ID" value="TWP33448.1"/>
    <property type="molecule type" value="Genomic_DNA"/>
</dbReference>
<dbReference type="PANTHER" id="PTHR47089">
    <property type="entry name" value="ABC TRANSPORTER, PERMEASE PROTEIN"/>
    <property type="match status" value="1"/>
</dbReference>
<feature type="transmembrane region" description="Helical" evidence="6">
    <location>
        <begin position="162"/>
        <end position="183"/>
    </location>
</feature>
<dbReference type="GO" id="GO:0005886">
    <property type="term" value="C:plasma membrane"/>
    <property type="evidence" value="ECO:0007669"/>
    <property type="project" value="UniProtKB-SubCell"/>
</dbReference>
<dbReference type="InterPro" id="IPR001851">
    <property type="entry name" value="ABC_transp_permease"/>
</dbReference>
<feature type="transmembrane region" description="Helical" evidence="6">
    <location>
        <begin position="294"/>
        <end position="315"/>
    </location>
</feature>
<keyword evidence="2" id="KW-1003">Cell membrane</keyword>
<reference evidence="7 8" key="2">
    <citation type="submission" date="2019-08" db="EMBL/GenBank/DDBJ databases">
        <title>Jejuicoccus antrihumi gen. nov., sp. nov., a new member of the family Dermacoccaceae isolated from a cave.</title>
        <authorList>
            <person name="Schumann P."/>
            <person name="Kim I.S."/>
        </authorList>
    </citation>
    <scope>NUCLEOTIDE SEQUENCE [LARGE SCALE GENOMIC DNA]</scope>
    <source>
        <strain evidence="7 8">C5-26</strain>
    </source>
</reference>
<evidence type="ECO:0000313" key="8">
    <source>
        <dbReference type="Proteomes" id="UP000320244"/>
    </source>
</evidence>
<dbReference type="PANTHER" id="PTHR47089:SF1">
    <property type="entry name" value="GUANOSINE ABC TRANSPORTER PERMEASE PROTEIN NUPP"/>
    <property type="match status" value="1"/>
</dbReference>
<dbReference type="Pfam" id="PF02653">
    <property type="entry name" value="BPD_transp_2"/>
    <property type="match status" value="1"/>
</dbReference>
<feature type="transmembrane region" description="Helical" evidence="6">
    <location>
        <begin position="29"/>
        <end position="50"/>
    </location>
</feature>
<dbReference type="AlphaFoldDB" id="A0A563DT73"/>
<feature type="transmembrane region" description="Helical" evidence="6">
    <location>
        <begin position="374"/>
        <end position="396"/>
    </location>
</feature>
<evidence type="ECO:0000256" key="1">
    <source>
        <dbReference type="ARBA" id="ARBA00004651"/>
    </source>
</evidence>
<sequence>MPEGEQQVPQENAAAKSTLWELFRSDHPAVVTVLSIFAALVVGAVLIVISDQPTRDAAKYFFSAPGDTFSFGWKAISQAYAALFQGAILDPSALSSGSASKILGPLSETLVAATPLILAGLSVTLAFRVGLFNIGAQGQMLIAAIFSGYIGFAWHLPVVIHLLIAVIGGIVGGALWGGIAGWLKAKTGAHEVITTIMLNYVAIGIINYLLGVHGFQAKPYQNAISPPIDGNARFWLLPFGLGNNLRVNASFIVAILATFFVWWLLTRSTIGFRFRAVGANQNAAKTAGMSISRAYITAMLIVGALAGLAGAAQVLGPNGAVTADADAGMGFDAITVALLGRGSAVGTFWAGLLFGALRAGGVQMLASTSTPQDLVQIIQSLIVLFIAAPGLVRLVFRLRQTDHGGMAVEAKGWNG</sequence>